<reference evidence="11" key="1">
    <citation type="submission" date="2023-03" db="EMBL/GenBank/DDBJ databases">
        <title>Massive genome expansion in bonnet fungi (Mycena s.s.) driven by repeated elements and novel gene families across ecological guilds.</title>
        <authorList>
            <consortium name="Lawrence Berkeley National Laboratory"/>
            <person name="Harder C.B."/>
            <person name="Miyauchi S."/>
            <person name="Viragh M."/>
            <person name="Kuo A."/>
            <person name="Thoen E."/>
            <person name="Andreopoulos B."/>
            <person name="Lu D."/>
            <person name="Skrede I."/>
            <person name="Drula E."/>
            <person name="Henrissat B."/>
            <person name="Morin E."/>
            <person name="Kohler A."/>
            <person name="Barry K."/>
            <person name="LaButti K."/>
            <person name="Morin E."/>
            <person name="Salamov A."/>
            <person name="Lipzen A."/>
            <person name="Mereny Z."/>
            <person name="Hegedus B."/>
            <person name="Baldrian P."/>
            <person name="Stursova M."/>
            <person name="Weitz H."/>
            <person name="Taylor A."/>
            <person name="Grigoriev I.V."/>
            <person name="Nagy L.G."/>
            <person name="Martin F."/>
            <person name="Kauserud H."/>
        </authorList>
    </citation>
    <scope>NUCLEOTIDE SEQUENCE</scope>
    <source>
        <strain evidence="11">CBHHK067</strain>
    </source>
</reference>
<dbReference type="Proteomes" id="UP001221757">
    <property type="component" value="Unassembled WGS sequence"/>
</dbReference>
<comment type="similarity">
    <text evidence="2">Belongs to the UQCRH/QCR6 family.</text>
</comment>
<evidence type="ECO:0000256" key="4">
    <source>
        <dbReference type="ARBA" id="ARBA00022660"/>
    </source>
</evidence>
<protein>
    <recommendedName>
        <fullName evidence="10">Ubiquinol-cytochrome C reductase hinge domain-containing protein</fullName>
    </recommendedName>
</protein>
<evidence type="ECO:0000256" key="3">
    <source>
        <dbReference type="ARBA" id="ARBA00022448"/>
    </source>
</evidence>
<evidence type="ECO:0000256" key="8">
    <source>
        <dbReference type="ARBA" id="ARBA00023136"/>
    </source>
</evidence>
<evidence type="ECO:0000256" key="9">
    <source>
        <dbReference type="SAM" id="MobiDB-lite"/>
    </source>
</evidence>
<evidence type="ECO:0000256" key="6">
    <source>
        <dbReference type="ARBA" id="ARBA00022982"/>
    </source>
</evidence>
<keyword evidence="3" id="KW-0813">Transport</keyword>
<sequence>MSGIGSFLSSFLPTIHADSSEESPSPRPKRPRSMPAASAEEPLRSQPHPAIRAACEARVECAPMKHPLRNAREGAAWEGFKGEERVEEMFHMVHCKCAAPQVFSKLR</sequence>
<keyword evidence="6" id="KW-0249">Electron transport</keyword>
<comment type="subcellular location">
    <subcellularLocation>
        <location evidence="1">Mitochondrion inner membrane</location>
    </subcellularLocation>
</comment>
<dbReference type="InterPro" id="IPR036811">
    <property type="entry name" value="Ubol_cytC_Rdtase_hinge_dom_sf"/>
</dbReference>
<dbReference type="EMBL" id="JARKIE010000076">
    <property type="protein sequence ID" value="KAJ7688818.1"/>
    <property type="molecule type" value="Genomic_DNA"/>
</dbReference>
<name>A0AAD7GH70_MYCRO</name>
<dbReference type="Pfam" id="PF02320">
    <property type="entry name" value="UCR_hinge"/>
    <property type="match status" value="1"/>
</dbReference>
<keyword evidence="5" id="KW-0999">Mitochondrion inner membrane</keyword>
<evidence type="ECO:0000313" key="12">
    <source>
        <dbReference type="Proteomes" id="UP001221757"/>
    </source>
</evidence>
<dbReference type="AlphaFoldDB" id="A0AAD7GH70"/>
<gene>
    <name evidence="11" type="ORF">B0H17DRAFT_648343</name>
</gene>
<organism evidence="11 12">
    <name type="scientific">Mycena rosella</name>
    <name type="common">Pink bonnet</name>
    <name type="synonym">Agaricus rosellus</name>
    <dbReference type="NCBI Taxonomy" id="1033263"/>
    <lineage>
        <taxon>Eukaryota</taxon>
        <taxon>Fungi</taxon>
        <taxon>Dikarya</taxon>
        <taxon>Basidiomycota</taxon>
        <taxon>Agaricomycotina</taxon>
        <taxon>Agaricomycetes</taxon>
        <taxon>Agaricomycetidae</taxon>
        <taxon>Agaricales</taxon>
        <taxon>Marasmiineae</taxon>
        <taxon>Mycenaceae</taxon>
        <taxon>Mycena</taxon>
    </lineage>
</organism>
<keyword evidence="8" id="KW-0472">Membrane</keyword>
<dbReference type="InterPro" id="IPR023184">
    <property type="entry name" value="Ubol_cytC_Rdtase_hinge_dom"/>
</dbReference>
<evidence type="ECO:0000256" key="2">
    <source>
        <dbReference type="ARBA" id="ARBA00006498"/>
    </source>
</evidence>
<feature type="domain" description="Ubiquinol-cytochrome C reductase hinge" evidence="10">
    <location>
        <begin position="47"/>
        <end position="107"/>
    </location>
</feature>
<comment type="caution">
    <text evidence="11">The sequence shown here is derived from an EMBL/GenBank/DDBJ whole genome shotgun (WGS) entry which is preliminary data.</text>
</comment>
<evidence type="ECO:0000313" key="11">
    <source>
        <dbReference type="EMBL" id="KAJ7688818.1"/>
    </source>
</evidence>
<evidence type="ECO:0000256" key="1">
    <source>
        <dbReference type="ARBA" id="ARBA00004273"/>
    </source>
</evidence>
<keyword evidence="7" id="KW-0496">Mitochondrion</keyword>
<dbReference type="Gene3D" id="1.10.287.20">
    <property type="entry name" value="Ubiquinol-cytochrome C reductase hinge domain"/>
    <property type="match status" value="1"/>
</dbReference>
<dbReference type="SUPFAM" id="SSF81531">
    <property type="entry name" value="Non-heme 11 kDa protein of cytochrome bc1 complex (Ubiquinol-cytochrome c reductase)"/>
    <property type="match status" value="1"/>
</dbReference>
<proteinExistence type="inferred from homology"/>
<keyword evidence="12" id="KW-1185">Reference proteome</keyword>
<evidence type="ECO:0000256" key="5">
    <source>
        <dbReference type="ARBA" id="ARBA00022792"/>
    </source>
</evidence>
<feature type="region of interest" description="Disordered" evidence="9">
    <location>
        <begin position="1"/>
        <end position="49"/>
    </location>
</feature>
<evidence type="ECO:0000259" key="10">
    <source>
        <dbReference type="Pfam" id="PF02320"/>
    </source>
</evidence>
<dbReference type="GO" id="GO:0005743">
    <property type="term" value="C:mitochondrial inner membrane"/>
    <property type="evidence" value="ECO:0007669"/>
    <property type="project" value="UniProtKB-SubCell"/>
</dbReference>
<evidence type="ECO:0000256" key="7">
    <source>
        <dbReference type="ARBA" id="ARBA00023128"/>
    </source>
</evidence>
<accession>A0AAD7GH70</accession>
<keyword evidence="4" id="KW-0679">Respiratory chain</keyword>